<dbReference type="AlphaFoldDB" id="A0A426D554"/>
<reference evidence="1 2" key="1">
    <citation type="submission" date="2018-08" db="EMBL/GenBank/DDBJ databases">
        <title>Genome Lactobacillus garii FI11369.</title>
        <authorList>
            <person name="Diaz M."/>
            <person name="Narbad A."/>
        </authorList>
    </citation>
    <scope>NUCLEOTIDE SEQUENCE [LARGE SCALE GENOMIC DNA]</scope>
    <source>
        <strain evidence="1 2">FI11369</strain>
    </source>
</reference>
<sequence>MPTGRDYYQPALPTLLFSTHPQPAAAMVAGTKRLEYRRRFYQGAFQAFVYVTGRAGGVGLYVQCAPAVVASPIVLGQLGAVLQNDDPQAVRAYLGTHAKGLGIPITGVAVLTPISLVQLRVAFNNFVAPRSYVFLDRPARQAQREFFLDQPCQPLRRDEQLLAQIQTQLKK</sequence>
<dbReference type="OrthoDB" id="2325229at2"/>
<dbReference type="RefSeq" id="WP_125072929.1">
    <property type="nucleotide sequence ID" value="NZ_QWZQ01000039.1"/>
</dbReference>
<name>A0A426D554_9LACO</name>
<dbReference type="EMBL" id="QWZQ01000039">
    <property type="protein sequence ID" value="RRK09785.1"/>
    <property type="molecule type" value="Genomic_DNA"/>
</dbReference>
<accession>A0A426D554</accession>
<evidence type="ECO:0000313" key="1">
    <source>
        <dbReference type="EMBL" id="RRK09785.1"/>
    </source>
</evidence>
<gene>
    <name evidence="1" type="ORF">D1831_10780</name>
</gene>
<keyword evidence="2" id="KW-1185">Reference proteome</keyword>
<organism evidence="1 2">
    <name type="scientific">Lactiplantibacillus garii</name>
    <dbReference type="NCBI Taxonomy" id="2306423"/>
    <lineage>
        <taxon>Bacteria</taxon>
        <taxon>Bacillati</taxon>
        <taxon>Bacillota</taxon>
        <taxon>Bacilli</taxon>
        <taxon>Lactobacillales</taxon>
        <taxon>Lactobacillaceae</taxon>
        <taxon>Lactiplantibacillus</taxon>
    </lineage>
</organism>
<comment type="caution">
    <text evidence="1">The sequence shown here is derived from an EMBL/GenBank/DDBJ whole genome shotgun (WGS) entry which is preliminary data.</text>
</comment>
<protein>
    <recommendedName>
        <fullName evidence="3">ASCH domain-containing protein</fullName>
    </recommendedName>
</protein>
<proteinExistence type="predicted"/>
<evidence type="ECO:0000313" key="2">
    <source>
        <dbReference type="Proteomes" id="UP000283633"/>
    </source>
</evidence>
<evidence type="ECO:0008006" key="3">
    <source>
        <dbReference type="Google" id="ProtNLM"/>
    </source>
</evidence>
<dbReference type="Proteomes" id="UP000283633">
    <property type="component" value="Unassembled WGS sequence"/>
</dbReference>